<dbReference type="Proteomes" id="UP001596002">
    <property type="component" value="Unassembled WGS sequence"/>
</dbReference>
<evidence type="ECO:0000256" key="4">
    <source>
        <dbReference type="ARBA" id="ARBA00022989"/>
    </source>
</evidence>
<evidence type="ECO:0000256" key="6">
    <source>
        <dbReference type="SAM" id="Phobius"/>
    </source>
</evidence>
<dbReference type="RefSeq" id="WP_380025248.1">
    <property type="nucleotide sequence ID" value="NZ_JBHSHC010000052.1"/>
</dbReference>
<dbReference type="PANTHER" id="PTHR13353">
    <property type="entry name" value="TRANSMEMBRANE PROTEIN 19"/>
    <property type="match status" value="1"/>
</dbReference>
<keyword evidence="3 6" id="KW-0812">Transmembrane</keyword>
<comment type="subcellular location">
    <subcellularLocation>
        <location evidence="1">Membrane</location>
        <topology evidence="1">Multi-pass membrane protein</topology>
    </subcellularLocation>
</comment>
<feature type="transmembrane region" description="Helical" evidence="6">
    <location>
        <begin position="30"/>
        <end position="61"/>
    </location>
</feature>
<proteinExistence type="inferred from homology"/>
<organism evidence="7 8">
    <name type="scientific">Effusibacillus consociatus</name>
    <dbReference type="NCBI Taxonomy" id="1117041"/>
    <lineage>
        <taxon>Bacteria</taxon>
        <taxon>Bacillati</taxon>
        <taxon>Bacillota</taxon>
        <taxon>Bacilli</taxon>
        <taxon>Bacillales</taxon>
        <taxon>Alicyclobacillaceae</taxon>
        <taxon>Effusibacillus</taxon>
    </lineage>
</organism>
<evidence type="ECO:0000313" key="8">
    <source>
        <dbReference type="Proteomes" id="UP001596002"/>
    </source>
</evidence>
<dbReference type="Pfam" id="PF01940">
    <property type="entry name" value="DUF92"/>
    <property type="match status" value="1"/>
</dbReference>
<keyword evidence="8" id="KW-1185">Reference proteome</keyword>
<accession>A0ABV9PZV0</accession>
<dbReference type="PANTHER" id="PTHR13353:SF5">
    <property type="entry name" value="TRANSMEMBRANE PROTEIN 19"/>
    <property type="match status" value="1"/>
</dbReference>
<evidence type="ECO:0000313" key="7">
    <source>
        <dbReference type="EMBL" id="MFC4767335.1"/>
    </source>
</evidence>
<dbReference type="InterPro" id="IPR002794">
    <property type="entry name" value="DUF92_TMEM19"/>
</dbReference>
<name>A0ABV9PZV0_9BACL</name>
<feature type="transmembrane region" description="Helical" evidence="6">
    <location>
        <begin position="87"/>
        <end position="104"/>
    </location>
</feature>
<comment type="caution">
    <text evidence="7">The sequence shown here is derived from an EMBL/GenBank/DDBJ whole genome shotgun (WGS) entry which is preliminary data.</text>
</comment>
<evidence type="ECO:0000256" key="2">
    <source>
        <dbReference type="ARBA" id="ARBA00009012"/>
    </source>
</evidence>
<evidence type="ECO:0000256" key="3">
    <source>
        <dbReference type="ARBA" id="ARBA00022692"/>
    </source>
</evidence>
<evidence type="ECO:0000256" key="1">
    <source>
        <dbReference type="ARBA" id="ARBA00004141"/>
    </source>
</evidence>
<keyword evidence="4 6" id="KW-1133">Transmembrane helix</keyword>
<comment type="similarity">
    <text evidence="2">Belongs to the TMEM19 family.</text>
</comment>
<feature type="transmembrane region" description="Helical" evidence="6">
    <location>
        <begin position="154"/>
        <end position="176"/>
    </location>
</feature>
<keyword evidence="5 6" id="KW-0472">Membrane</keyword>
<gene>
    <name evidence="7" type="ORF">ACFO8Q_08155</name>
</gene>
<protein>
    <submittedName>
        <fullName evidence="7">DUF92 domain-containing protein</fullName>
    </submittedName>
</protein>
<reference evidence="8" key="1">
    <citation type="journal article" date="2019" name="Int. J. Syst. Evol. Microbiol.">
        <title>The Global Catalogue of Microorganisms (GCM) 10K type strain sequencing project: providing services to taxonomists for standard genome sequencing and annotation.</title>
        <authorList>
            <consortium name="The Broad Institute Genomics Platform"/>
            <consortium name="The Broad Institute Genome Sequencing Center for Infectious Disease"/>
            <person name="Wu L."/>
            <person name="Ma J."/>
        </authorList>
    </citation>
    <scope>NUCLEOTIDE SEQUENCE [LARGE SCALE GENOMIC DNA]</scope>
    <source>
        <strain evidence="8">WYCCWR 12678</strain>
    </source>
</reference>
<dbReference type="EMBL" id="JBHSHC010000052">
    <property type="protein sequence ID" value="MFC4767335.1"/>
    <property type="molecule type" value="Genomic_DNA"/>
</dbReference>
<evidence type="ECO:0000256" key="5">
    <source>
        <dbReference type="ARBA" id="ARBA00023136"/>
    </source>
</evidence>
<sequence length="198" mass="21225">MIDLALGFLGSLGIAGLAYRKRSLSGSGMLAAILVGTVLYYCGNLAWFGTLISFFISSSLLTKWKQKTKEKVEESYEKTGRRDAGQVLANGGIGVLLCVGNYLWPHPLWWSAYIGVMAAVNADTWATEIGGLSRKPPRSILTGKKVPAGTSGGISSLGLSASMLGGLFIGTPGFYYRSLLLRQIIECRFIQSWIGGCC</sequence>